<feature type="binding site" evidence="6">
    <location>
        <begin position="292"/>
        <end position="295"/>
    </location>
    <ligand>
        <name>ATP</name>
        <dbReference type="ChEBI" id="CHEBI:30616"/>
    </ligand>
</feature>
<dbReference type="NCBIfam" id="NF010539">
    <property type="entry name" value="PRK13927.1"/>
    <property type="match status" value="1"/>
</dbReference>
<dbReference type="Gene3D" id="3.30.420.40">
    <property type="match status" value="3"/>
</dbReference>
<evidence type="ECO:0000256" key="3">
    <source>
        <dbReference type="ARBA" id="ARBA00022840"/>
    </source>
</evidence>
<dbReference type="SUPFAM" id="SSF53067">
    <property type="entry name" value="Actin-like ATPase domain"/>
    <property type="match status" value="2"/>
</dbReference>
<dbReference type="GO" id="GO:0005737">
    <property type="term" value="C:cytoplasm"/>
    <property type="evidence" value="ECO:0007669"/>
    <property type="project" value="UniProtKB-SubCell"/>
</dbReference>
<comment type="function">
    <text evidence="6">Forms membrane-associated dynamic filaments that are essential for cell shape determination. Acts by regulating cell wall synthesis and cell elongation, and thus cell shape. A feedback loop between cell geometry and MreB localization may maintain elongated cell shape by targeting cell wall growth to regions of negative cell wall curvature.</text>
</comment>
<comment type="similarity">
    <text evidence="5 6">Belongs to the FtsA/MreB family.</text>
</comment>
<dbReference type="PANTHER" id="PTHR42749">
    <property type="entry name" value="CELL SHAPE-DETERMINING PROTEIN MREB"/>
    <property type="match status" value="1"/>
</dbReference>
<dbReference type="GO" id="GO:0000902">
    <property type="term" value="P:cell morphogenesis"/>
    <property type="evidence" value="ECO:0007669"/>
    <property type="project" value="InterPro"/>
</dbReference>
<comment type="subcellular location">
    <subcellularLocation>
        <location evidence="6">Cytoplasm</location>
    </subcellularLocation>
    <text evidence="6">Membrane-associated.</text>
</comment>
<dbReference type="Proteomes" id="UP000244225">
    <property type="component" value="Unassembled WGS sequence"/>
</dbReference>
<sequence>MSLFNFFTEEVAIDLGTANCLVIRDGKVVVNEPSVVAINRNTGEVLAIGREALQMEGKTHEDIRVVRPLKDGVIADFGASEHMIKGMLRLASNGRKRLAGSYKMVICVPSGITEVEKRAIRDAATIAGAKELYLVYEPLAAAVGIGLDVEEPTGHMIVDIGGGTTEIAVIALSGIVCDHSLRVAGENFDADIMHFMRRQYNMMIGQATAEKIKIEVGAALPELQDAPENIFVKGRDLLTGLPKQVEVAYADVAHCLDRSLSKIEEAILKTLEVTPPELAADIHQEGIYLTGGGALLRGLDKRISAKTRLPTHVVEDPLQAVVHGTSIALKNVGKFMFLMR</sequence>
<feature type="binding site" evidence="6">
    <location>
        <begin position="162"/>
        <end position="164"/>
    </location>
    <ligand>
        <name>ATP</name>
        <dbReference type="ChEBI" id="CHEBI:30616"/>
    </ligand>
</feature>
<dbReference type="PRINTS" id="PR01652">
    <property type="entry name" value="SHAPEPROTEIN"/>
</dbReference>
<evidence type="ECO:0000256" key="2">
    <source>
        <dbReference type="ARBA" id="ARBA00022741"/>
    </source>
</evidence>
<dbReference type="EMBL" id="QBKI01000012">
    <property type="protein sequence ID" value="PTX14168.1"/>
    <property type="molecule type" value="Genomic_DNA"/>
</dbReference>
<keyword evidence="2 6" id="KW-0547">Nucleotide-binding</keyword>
<dbReference type="AlphaFoldDB" id="A0A2T5YCF8"/>
<keyword evidence="1 6" id="KW-0963">Cytoplasm</keyword>
<dbReference type="Pfam" id="PF06723">
    <property type="entry name" value="MreB_Mbl"/>
    <property type="match status" value="1"/>
</dbReference>
<name>A0A2T5YCF8_9BACT</name>
<dbReference type="GO" id="GO:0008360">
    <property type="term" value="P:regulation of cell shape"/>
    <property type="evidence" value="ECO:0007669"/>
    <property type="project" value="UniProtKB-UniRule"/>
</dbReference>
<proteinExistence type="inferred from homology"/>
<evidence type="ECO:0000256" key="5">
    <source>
        <dbReference type="ARBA" id="ARBA00023458"/>
    </source>
</evidence>
<accession>A0A2T5YCF8</accession>
<feature type="binding site" evidence="6">
    <location>
        <begin position="17"/>
        <end position="19"/>
    </location>
    <ligand>
        <name>ATP</name>
        <dbReference type="ChEBI" id="CHEBI:30616"/>
    </ligand>
</feature>
<dbReference type="InterPro" id="IPR056546">
    <property type="entry name" value="MreB_MamK-like"/>
</dbReference>
<dbReference type="RefSeq" id="WP_108213488.1">
    <property type="nucleotide sequence ID" value="NZ_QBKI01000012.1"/>
</dbReference>
<keyword evidence="8" id="KW-1185">Reference proteome</keyword>
<comment type="caution">
    <text evidence="7">The sequence shown here is derived from an EMBL/GenBank/DDBJ whole genome shotgun (WGS) entry which is preliminary data.</text>
</comment>
<keyword evidence="4 6" id="KW-0133">Cell shape</keyword>
<feature type="binding site" evidence="6">
    <location>
        <begin position="210"/>
        <end position="213"/>
    </location>
    <ligand>
        <name>ATP</name>
        <dbReference type="ChEBI" id="CHEBI:30616"/>
    </ligand>
</feature>
<dbReference type="HAMAP" id="MF_02207">
    <property type="entry name" value="MreB"/>
    <property type="match status" value="1"/>
</dbReference>
<protein>
    <recommendedName>
        <fullName evidence="6">Cell shape-determining protein MreB</fullName>
    </recommendedName>
</protein>
<keyword evidence="3 6" id="KW-0067">ATP-binding</keyword>
<gene>
    <name evidence="6" type="primary">mreB</name>
    <name evidence="7" type="ORF">C8N40_11214</name>
</gene>
<dbReference type="CDD" id="cd10225">
    <property type="entry name" value="ASKHA_NBD_MreB-like"/>
    <property type="match status" value="1"/>
</dbReference>
<organism evidence="7 8">
    <name type="scientific">Pontibacter mucosus</name>
    <dbReference type="NCBI Taxonomy" id="1649266"/>
    <lineage>
        <taxon>Bacteria</taxon>
        <taxon>Pseudomonadati</taxon>
        <taxon>Bacteroidota</taxon>
        <taxon>Cytophagia</taxon>
        <taxon>Cytophagales</taxon>
        <taxon>Hymenobacteraceae</taxon>
        <taxon>Pontibacter</taxon>
    </lineage>
</organism>
<dbReference type="GO" id="GO:0005524">
    <property type="term" value="F:ATP binding"/>
    <property type="evidence" value="ECO:0007669"/>
    <property type="project" value="UniProtKB-KW"/>
</dbReference>
<dbReference type="InterPro" id="IPR043129">
    <property type="entry name" value="ATPase_NBD"/>
</dbReference>
<reference evidence="7 8" key="1">
    <citation type="submission" date="2018-04" db="EMBL/GenBank/DDBJ databases">
        <title>Genomic Encyclopedia of Archaeal and Bacterial Type Strains, Phase II (KMG-II): from individual species to whole genera.</title>
        <authorList>
            <person name="Goeker M."/>
        </authorList>
    </citation>
    <scope>NUCLEOTIDE SEQUENCE [LARGE SCALE GENOMIC DNA]</scope>
    <source>
        <strain evidence="7 8">DSM 100162</strain>
    </source>
</reference>
<dbReference type="PANTHER" id="PTHR42749:SF1">
    <property type="entry name" value="CELL SHAPE-DETERMINING PROTEIN MREB"/>
    <property type="match status" value="1"/>
</dbReference>
<evidence type="ECO:0000256" key="4">
    <source>
        <dbReference type="ARBA" id="ARBA00022960"/>
    </source>
</evidence>
<dbReference type="NCBIfam" id="TIGR00904">
    <property type="entry name" value="mreB"/>
    <property type="match status" value="1"/>
</dbReference>
<comment type="subunit">
    <text evidence="6">Forms polymers.</text>
</comment>
<dbReference type="InterPro" id="IPR004753">
    <property type="entry name" value="MreB"/>
</dbReference>
<evidence type="ECO:0000313" key="8">
    <source>
        <dbReference type="Proteomes" id="UP000244225"/>
    </source>
</evidence>
<dbReference type="OrthoDB" id="9768127at2"/>
<evidence type="ECO:0000313" key="7">
    <source>
        <dbReference type="EMBL" id="PTX14168.1"/>
    </source>
</evidence>
<evidence type="ECO:0000256" key="1">
    <source>
        <dbReference type="ARBA" id="ARBA00022490"/>
    </source>
</evidence>
<evidence type="ECO:0000256" key="6">
    <source>
        <dbReference type="HAMAP-Rule" id="MF_02207"/>
    </source>
</evidence>